<dbReference type="eggNOG" id="arCOG00693">
    <property type="taxonomic scope" value="Archaea"/>
</dbReference>
<protein>
    <recommendedName>
        <fullName evidence="2">adenine deaminase</fullName>
        <ecNumber evidence="2">3.5.4.2</ecNumber>
    </recommendedName>
</protein>
<evidence type="ECO:0000256" key="1">
    <source>
        <dbReference type="ARBA" id="ARBA00006773"/>
    </source>
</evidence>
<proteinExistence type="inferred from homology"/>
<feature type="domain" description="Amidohydrolase-related" evidence="5">
    <location>
        <begin position="69"/>
        <end position="350"/>
    </location>
</feature>
<evidence type="ECO:0000313" key="7">
    <source>
        <dbReference type="EMBL" id="ELY57675.1"/>
    </source>
</evidence>
<evidence type="ECO:0000259" key="6">
    <source>
        <dbReference type="Pfam" id="PF13382"/>
    </source>
</evidence>
<dbReference type="SUPFAM" id="SSF51556">
    <property type="entry name" value="Metallo-dependent hydrolases"/>
    <property type="match status" value="1"/>
</dbReference>
<evidence type="ECO:0000313" key="8">
    <source>
        <dbReference type="Proteomes" id="UP000011602"/>
    </source>
</evidence>
<dbReference type="RefSeq" id="WP_007258758.1">
    <property type="nucleotide sequence ID" value="NZ_AOHZ01000040.1"/>
</dbReference>
<dbReference type="PANTHER" id="PTHR11113:SF2">
    <property type="entry name" value="ADENINE DEAMINASE"/>
    <property type="match status" value="1"/>
</dbReference>
<dbReference type="EC" id="3.5.4.2" evidence="2"/>
<dbReference type="PANTHER" id="PTHR11113">
    <property type="entry name" value="N-ACETYLGLUCOSAMINE-6-PHOSPHATE DEACETYLASE"/>
    <property type="match status" value="1"/>
</dbReference>
<reference evidence="7 8" key="1">
    <citation type="journal article" date="2014" name="PLoS Genet.">
        <title>Phylogenetically driven sequencing of extremely halophilic archaea reveals strategies for static and dynamic osmo-response.</title>
        <authorList>
            <person name="Becker E.A."/>
            <person name="Seitzer P.M."/>
            <person name="Tritt A."/>
            <person name="Larsen D."/>
            <person name="Krusor M."/>
            <person name="Yao A.I."/>
            <person name="Wu D."/>
            <person name="Madern D."/>
            <person name="Eisen J.A."/>
            <person name="Darling A.E."/>
            <person name="Facciotti M.T."/>
        </authorList>
    </citation>
    <scope>NUCLEOTIDE SEQUENCE [LARGE SCALE GENOMIC DNA]</scope>
    <source>
        <strain evidence="7 8">JCM 12255</strain>
    </source>
</reference>
<dbReference type="SUPFAM" id="SSF51338">
    <property type="entry name" value="Composite domain of metallo-dependent hydrolases"/>
    <property type="match status" value="1"/>
</dbReference>
<comment type="similarity">
    <text evidence="1">Belongs to the metallo-dependent hydrolases superfamily. Adenine deaminase family.</text>
</comment>
<feature type="domain" description="Adenine deaminase C-terminal" evidence="6">
    <location>
        <begin position="432"/>
        <end position="581"/>
    </location>
</feature>
<dbReference type="GO" id="GO:0000034">
    <property type="term" value="F:adenine deaminase activity"/>
    <property type="evidence" value="ECO:0007669"/>
    <property type="project" value="UniProtKB-EC"/>
</dbReference>
<dbReference type="Gene3D" id="2.30.40.10">
    <property type="entry name" value="Urease, subunit C, domain 1"/>
    <property type="match status" value="1"/>
</dbReference>
<dbReference type="STRING" id="1227499.C493_07284"/>
<dbReference type="InterPro" id="IPR011059">
    <property type="entry name" value="Metal-dep_hydrolase_composite"/>
</dbReference>
<keyword evidence="8" id="KW-1185">Reference proteome</keyword>
<gene>
    <name evidence="7" type="ORF">C493_07284</name>
</gene>
<comment type="catalytic activity">
    <reaction evidence="4">
        <text>adenine + H2O + H(+) = hypoxanthine + NH4(+)</text>
        <dbReference type="Rhea" id="RHEA:23688"/>
        <dbReference type="ChEBI" id="CHEBI:15377"/>
        <dbReference type="ChEBI" id="CHEBI:15378"/>
        <dbReference type="ChEBI" id="CHEBI:16708"/>
        <dbReference type="ChEBI" id="CHEBI:17368"/>
        <dbReference type="ChEBI" id="CHEBI:28938"/>
        <dbReference type="EC" id="3.5.4.2"/>
    </reaction>
</comment>
<evidence type="ECO:0000256" key="2">
    <source>
        <dbReference type="ARBA" id="ARBA00012782"/>
    </source>
</evidence>
<organism evidence="7 8">
    <name type="scientific">Natronolimnohabitans innermongolicus JCM 12255</name>
    <dbReference type="NCBI Taxonomy" id="1227499"/>
    <lineage>
        <taxon>Archaea</taxon>
        <taxon>Methanobacteriati</taxon>
        <taxon>Methanobacteriota</taxon>
        <taxon>Stenosarchaea group</taxon>
        <taxon>Halobacteria</taxon>
        <taxon>Halobacteriales</taxon>
        <taxon>Natrialbaceae</taxon>
        <taxon>Natronolimnohabitans</taxon>
    </lineage>
</organism>
<evidence type="ECO:0000259" key="5">
    <source>
        <dbReference type="Pfam" id="PF01979"/>
    </source>
</evidence>
<dbReference type="InterPro" id="IPR006680">
    <property type="entry name" value="Amidohydro-rel"/>
</dbReference>
<keyword evidence="3" id="KW-0378">Hydrolase</keyword>
<dbReference type="Gene3D" id="3.20.20.140">
    <property type="entry name" value="Metal-dependent hydrolases"/>
    <property type="match status" value="1"/>
</dbReference>
<accession>L9X7H2</accession>
<dbReference type="PATRIC" id="fig|1227499.3.peg.1464"/>
<dbReference type="Pfam" id="PF01979">
    <property type="entry name" value="Amidohydro_1"/>
    <property type="match status" value="1"/>
</dbReference>
<dbReference type="OrthoDB" id="24954at2157"/>
<evidence type="ECO:0000256" key="3">
    <source>
        <dbReference type="ARBA" id="ARBA00022801"/>
    </source>
</evidence>
<comment type="caution">
    <text evidence="7">The sequence shown here is derived from an EMBL/GenBank/DDBJ whole genome shotgun (WGS) entry which is preliminary data.</text>
</comment>
<dbReference type="Proteomes" id="UP000011602">
    <property type="component" value="Unassembled WGS sequence"/>
</dbReference>
<dbReference type="InterPro" id="IPR026912">
    <property type="entry name" value="Adenine_deam_C"/>
</dbReference>
<dbReference type="Pfam" id="PF13382">
    <property type="entry name" value="Adenine_deam_C"/>
    <property type="match status" value="1"/>
</dbReference>
<evidence type="ECO:0000256" key="4">
    <source>
        <dbReference type="ARBA" id="ARBA00047720"/>
    </source>
</evidence>
<sequence>MNELQPVALERDEATADLVVTGGSVYGSNRRAVLERDVAVVGDRIAALLDDADAVVGPETTVIDASGRYVLPGLIDAHTHADLKVTPERAVPGTLESGTTSIVTETSGLGLHFGARGVETTLERTAGSPVTTYLAVPPQPFVDTFEPPRGDADALEDCADLLERDRVIGVGEIDWIHVVGHEPPLSKLVDAAHDSGGVVVGHGAGCRGDSLRAFATVVDNDHEAIAAEGMRERAAAGVHVVGRCGSNRDDLPALAAAAPDLDPASVSLSTDGIDPDELLEGVGMADVVARAIELGIPAQDAIDAATRNPAEQFGLEGRGRIAAGAYADLLVVDDLESMGVETVVANGEVVVADGSATVAPSTDPYPDYVTEMVSIDDGVGEDRFTAPASAAPDGVVRALAVGSGLVTTETVAEPAVTTVEGDAVAGGAAGDRLGPDPNADVLTATLLDRTPATDRGFTGFLTGFGLESGAVATSATWERIGLTTVAADPADAVVAARRVAELNGGFAVARDGDVVADLELPVAGVASNAPLEDVADGYEALEDALRRGGVEIDDPLVTLETLTFPGVPALKLTPSGYADVLGQQVVGLDPETEAGAADVESDSESET</sequence>
<dbReference type="EMBL" id="AOHZ01000040">
    <property type="protein sequence ID" value="ELY57675.1"/>
    <property type="molecule type" value="Genomic_DNA"/>
</dbReference>
<dbReference type="AlphaFoldDB" id="L9X7H2"/>
<name>L9X7H2_9EURY</name>
<dbReference type="InterPro" id="IPR032466">
    <property type="entry name" value="Metal_Hydrolase"/>
</dbReference>